<evidence type="ECO:0000313" key="3">
    <source>
        <dbReference type="Proteomes" id="UP000252519"/>
    </source>
</evidence>
<sequence length="159" mass="17442">MKSTSALEEFLQICEQDHMDGSGHSIEVLSTSEMNGSLEIDTSSSVDVLQTEAVPCSEGRSHSGSTVSGMACLKRSDDERVVGDWTRRMKPTVDRQTINGASVTENVVEETPPEEYNAPAAHSTPNPCDDDIGFWINPDEMPDHLKAATIRVARKYLMK</sequence>
<keyword evidence="3" id="KW-1185">Reference proteome</keyword>
<gene>
    <name evidence="2" type="ORF">ANCCAN_04792</name>
</gene>
<name>A0A368H0T6_ANCCA</name>
<comment type="caution">
    <text evidence="2">The sequence shown here is derived from an EMBL/GenBank/DDBJ whole genome shotgun (WGS) entry which is preliminary data.</text>
</comment>
<evidence type="ECO:0000256" key="1">
    <source>
        <dbReference type="SAM" id="MobiDB-lite"/>
    </source>
</evidence>
<dbReference type="EMBL" id="JOJR01000037">
    <property type="protein sequence ID" value="RCN49219.1"/>
    <property type="molecule type" value="Genomic_DNA"/>
</dbReference>
<organism evidence="2 3">
    <name type="scientific">Ancylostoma caninum</name>
    <name type="common">Dog hookworm</name>
    <dbReference type="NCBI Taxonomy" id="29170"/>
    <lineage>
        <taxon>Eukaryota</taxon>
        <taxon>Metazoa</taxon>
        <taxon>Ecdysozoa</taxon>
        <taxon>Nematoda</taxon>
        <taxon>Chromadorea</taxon>
        <taxon>Rhabditida</taxon>
        <taxon>Rhabditina</taxon>
        <taxon>Rhabditomorpha</taxon>
        <taxon>Strongyloidea</taxon>
        <taxon>Ancylostomatidae</taxon>
        <taxon>Ancylostomatinae</taxon>
        <taxon>Ancylostoma</taxon>
    </lineage>
</organism>
<dbReference type="OrthoDB" id="5857238at2759"/>
<dbReference type="Proteomes" id="UP000252519">
    <property type="component" value="Unassembled WGS sequence"/>
</dbReference>
<accession>A0A368H0T6</accession>
<protein>
    <submittedName>
        <fullName evidence="2">Uncharacterized protein</fullName>
    </submittedName>
</protein>
<reference evidence="2 3" key="1">
    <citation type="submission" date="2014-10" db="EMBL/GenBank/DDBJ databases">
        <title>Draft genome of the hookworm Ancylostoma caninum.</title>
        <authorList>
            <person name="Mitreva M."/>
        </authorList>
    </citation>
    <scope>NUCLEOTIDE SEQUENCE [LARGE SCALE GENOMIC DNA]</scope>
    <source>
        <strain evidence="2 3">Baltimore</strain>
    </source>
</reference>
<dbReference type="AlphaFoldDB" id="A0A368H0T6"/>
<evidence type="ECO:0000313" key="2">
    <source>
        <dbReference type="EMBL" id="RCN49219.1"/>
    </source>
</evidence>
<proteinExistence type="predicted"/>
<feature type="region of interest" description="Disordered" evidence="1">
    <location>
        <begin position="86"/>
        <end position="105"/>
    </location>
</feature>